<feature type="binding site" evidence="4">
    <location>
        <position position="100"/>
    </location>
    <ligand>
        <name>Mg(2+)</name>
        <dbReference type="ChEBI" id="CHEBI:18420"/>
        <label>1</label>
        <note>catalytic</note>
    </ligand>
</feature>
<feature type="binding site" evidence="4">
    <location>
        <position position="219"/>
    </location>
    <ligand>
        <name>Mg(2+)</name>
        <dbReference type="ChEBI" id="CHEBI:18420"/>
        <label>1</label>
        <note>catalytic</note>
    </ligand>
</feature>
<evidence type="ECO:0000256" key="3">
    <source>
        <dbReference type="ARBA" id="ARBA00022842"/>
    </source>
</evidence>
<feature type="binding site" evidence="4">
    <location>
        <position position="98"/>
    </location>
    <ligand>
        <name>Mg(2+)</name>
        <dbReference type="ChEBI" id="CHEBI:18420"/>
        <label>1</label>
        <note>catalytic</note>
    </ligand>
</feature>
<proteinExistence type="inferred from homology"/>
<evidence type="ECO:0000313" key="6">
    <source>
        <dbReference type="Proteomes" id="UP000283786"/>
    </source>
</evidence>
<keyword evidence="6" id="KW-1185">Reference proteome</keyword>
<dbReference type="PANTHER" id="PTHR20854:SF4">
    <property type="entry name" value="INOSITOL-1-MONOPHOSPHATASE-RELATED"/>
    <property type="match status" value="1"/>
</dbReference>
<feature type="binding site" evidence="4">
    <location>
        <position position="80"/>
    </location>
    <ligand>
        <name>Mg(2+)</name>
        <dbReference type="ChEBI" id="CHEBI:18420"/>
        <label>1</label>
        <note>catalytic</note>
    </ligand>
</feature>
<evidence type="ECO:0000256" key="2">
    <source>
        <dbReference type="ARBA" id="ARBA00022723"/>
    </source>
</evidence>
<dbReference type="CDD" id="cd01638">
    <property type="entry name" value="CysQ"/>
    <property type="match status" value="1"/>
</dbReference>
<evidence type="ECO:0000313" key="5">
    <source>
        <dbReference type="EMBL" id="QPM91591.1"/>
    </source>
</evidence>
<dbReference type="AlphaFoldDB" id="A0A418SGD1"/>
<dbReference type="InterPro" id="IPR020550">
    <property type="entry name" value="Inositol_monophosphatase_CS"/>
</dbReference>
<feature type="binding site" evidence="4">
    <location>
        <position position="101"/>
    </location>
    <ligand>
        <name>Mg(2+)</name>
        <dbReference type="ChEBI" id="CHEBI:18420"/>
        <label>1</label>
        <note>catalytic</note>
    </ligand>
</feature>
<dbReference type="EMBL" id="CP060436">
    <property type="protein sequence ID" value="QPM91591.1"/>
    <property type="molecule type" value="Genomic_DNA"/>
</dbReference>
<dbReference type="SUPFAM" id="SSF56655">
    <property type="entry name" value="Carbohydrate phosphatase"/>
    <property type="match status" value="1"/>
</dbReference>
<sequence length="284" mass="30007">MPERDGQDPGAPSAREDDLALLIEAAREAGDIAMAFTAGNLDFWDKPGDQGPVTEADLAVNDALRKRLTQARPAYGWLSEESPDDPARLAARRVFIIDPIDGTRSFMDGQSAWAHSIAVADQGVVTAGVVFLPVLDRMFAAARGRGATLNGTALTCSARTDPEGATILAAKPSFAAGHWQGAVPGFSRHQRPALAYRLSLVAQGRFDAMLTLRPSWEWDIAAGSLIAEEAGARISDRDGQPLRFNSATALLNGVIAAGPALHGDIAARLVPSAPLPATPRPPFE</sequence>
<dbReference type="GO" id="GO:0007165">
    <property type="term" value="P:signal transduction"/>
    <property type="evidence" value="ECO:0007669"/>
    <property type="project" value="TreeGrafter"/>
</dbReference>
<dbReference type="InterPro" id="IPR000760">
    <property type="entry name" value="Inositol_monophosphatase-like"/>
</dbReference>
<dbReference type="EC" id="3.1.3.25" evidence="5"/>
<evidence type="ECO:0000256" key="1">
    <source>
        <dbReference type="ARBA" id="ARBA00009759"/>
    </source>
</evidence>
<keyword evidence="2 4" id="KW-0479">Metal-binding</keyword>
<protein>
    <submittedName>
        <fullName evidence="5">Inositol-1-monophosphatase</fullName>
        <ecNumber evidence="5">3.1.3.25</ecNumber>
    </submittedName>
</protein>
<reference evidence="5 6" key="1">
    <citation type="submission" date="2020-08" db="EMBL/GenBank/DDBJ databases">
        <title>Genome sequence of Rhodobacteraceae bacterium Lw-13e.</title>
        <authorList>
            <person name="Poehlein A."/>
            <person name="Wolter L."/>
            <person name="Daniel R."/>
            <person name="Brinkhoff T."/>
        </authorList>
    </citation>
    <scope>NUCLEOTIDE SEQUENCE [LARGE SCALE GENOMIC DNA]</scope>
    <source>
        <strain evidence="5 6">Lw-13e</strain>
    </source>
</reference>
<dbReference type="GO" id="GO:0046872">
    <property type="term" value="F:metal ion binding"/>
    <property type="evidence" value="ECO:0007669"/>
    <property type="project" value="UniProtKB-KW"/>
</dbReference>
<dbReference type="Gene3D" id="3.30.540.10">
    <property type="entry name" value="Fructose-1,6-Bisphosphatase, subunit A, domain 1"/>
    <property type="match status" value="1"/>
</dbReference>
<dbReference type="PROSITE" id="PS00630">
    <property type="entry name" value="IMP_2"/>
    <property type="match status" value="1"/>
</dbReference>
<dbReference type="GO" id="GO:0008934">
    <property type="term" value="F:inositol monophosphate 1-phosphatase activity"/>
    <property type="evidence" value="ECO:0007669"/>
    <property type="project" value="TreeGrafter"/>
</dbReference>
<accession>A0A418SGD1</accession>
<evidence type="ECO:0000256" key="4">
    <source>
        <dbReference type="PIRSR" id="PIRSR600760-2"/>
    </source>
</evidence>
<dbReference type="Proteomes" id="UP000283786">
    <property type="component" value="Chromosome"/>
</dbReference>
<dbReference type="PANTHER" id="PTHR20854">
    <property type="entry name" value="INOSITOL MONOPHOSPHATASE"/>
    <property type="match status" value="1"/>
</dbReference>
<comment type="cofactor">
    <cofactor evidence="4">
        <name>Mg(2+)</name>
        <dbReference type="ChEBI" id="CHEBI:18420"/>
    </cofactor>
</comment>
<dbReference type="RefSeq" id="WP_269212579.1">
    <property type="nucleotide sequence ID" value="NZ_CP060436.1"/>
</dbReference>
<gene>
    <name evidence="5" type="primary">suhB_2</name>
    <name evidence="5" type="ORF">PSAL_028460</name>
</gene>
<comment type="similarity">
    <text evidence="1">Belongs to the inositol monophosphatase superfamily.</text>
</comment>
<dbReference type="GO" id="GO:0046854">
    <property type="term" value="P:phosphatidylinositol phosphate biosynthetic process"/>
    <property type="evidence" value="ECO:0007669"/>
    <property type="project" value="InterPro"/>
</dbReference>
<keyword evidence="3 4" id="KW-0460">Magnesium</keyword>
<dbReference type="KEGG" id="palw:PSAL_028460"/>
<keyword evidence="5" id="KW-0378">Hydrolase</keyword>
<dbReference type="PRINTS" id="PR00377">
    <property type="entry name" value="IMPHPHTASES"/>
</dbReference>
<dbReference type="Gene3D" id="3.40.190.80">
    <property type="match status" value="1"/>
</dbReference>
<name>A0A418SGD1_9RHOB</name>
<dbReference type="Pfam" id="PF00459">
    <property type="entry name" value="Inositol_P"/>
    <property type="match status" value="1"/>
</dbReference>
<organism evidence="5 6">
    <name type="scientific">Pseudooceanicola algae</name>
    <dbReference type="NCBI Taxonomy" id="1537215"/>
    <lineage>
        <taxon>Bacteria</taxon>
        <taxon>Pseudomonadati</taxon>
        <taxon>Pseudomonadota</taxon>
        <taxon>Alphaproteobacteria</taxon>
        <taxon>Rhodobacterales</taxon>
        <taxon>Paracoccaceae</taxon>
        <taxon>Pseudooceanicola</taxon>
    </lineage>
</organism>
<dbReference type="GO" id="GO:0006020">
    <property type="term" value="P:inositol metabolic process"/>
    <property type="evidence" value="ECO:0007669"/>
    <property type="project" value="TreeGrafter"/>
</dbReference>